<accession>A0ABV0VH38</accession>
<evidence type="ECO:0000313" key="3">
    <source>
        <dbReference type="Proteomes" id="UP001482620"/>
    </source>
</evidence>
<reference evidence="2 3" key="1">
    <citation type="submission" date="2021-06" db="EMBL/GenBank/DDBJ databases">
        <authorList>
            <person name="Palmer J.M."/>
        </authorList>
    </citation>
    <scope>NUCLEOTIDE SEQUENCE [LARGE SCALE GENOMIC DNA]</scope>
    <source>
        <strain evidence="3">if_2019</strain>
        <tissue evidence="2">Muscle</tissue>
    </source>
</reference>
<sequence length="102" mass="11628">MDILELFTIKRINLLSPQQKRLITADFVWRHYPNKAHEEEERGGSRGLPAYKPPPSTTLSLPRGLPRCRSGETQSALRSFAGKRLEIQLDPRGHTIIDHMPS</sequence>
<evidence type="ECO:0000256" key="1">
    <source>
        <dbReference type="SAM" id="MobiDB-lite"/>
    </source>
</evidence>
<comment type="caution">
    <text evidence="2">The sequence shown here is derived from an EMBL/GenBank/DDBJ whole genome shotgun (WGS) entry which is preliminary data.</text>
</comment>
<feature type="region of interest" description="Disordered" evidence="1">
    <location>
        <begin position="36"/>
        <end position="73"/>
    </location>
</feature>
<gene>
    <name evidence="2" type="ORF">ILYODFUR_025539</name>
</gene>
<name>A0ABV0VH38_9TELE</name>
<protein>
    <submittedName>
        <fullName evidence="2">Uncharacterized protein</fullName>
    </submittedName>
</protein>
<proteinExistence type="predicted"/>
<evidence type="ECO:0000313" key="2">
    <source>
        <dbReference type="EMBL" id="MEQ2256578.1"/>
    </source>
</evidence>
<organism evidence="2 3">
    <name type="scientific">Ilyodon furcidens</name>
    <name type="common">goldbreast splitfin</name>
    <dbReference type="NCBI Taxonomy" id="33524"/>
    <lineage>
        <taxon>Eukaryota</taxon>
        <taxon>Metazoa</taxon>
        <taxon>Chordata</taxon>
        <taxon>Craniata</taxon>
        <taxon>Vertebrata</taxon>
        <taxon>Euteleostomi</taxon>
        <taxon>Actinopterygii</taxon>
        <taxon>Neopterygii</taxon>
        <taxon>Teleostei</taxon>
        <taxon>Neoteleostei</taxon>
        <taxon>Acanthomorphata</taxon>
        <taxon>Ovalentaria</taxon>
        <taxon>Atherinomorphae</taxon>
        <taxon>Cyprinodontiformes</taxon>
        <taxon>Goodeidae</taxon>
        <taxon>Ilyodon</taxon>
    </lineage>
</organism>
<keyword evidence="3" id="KW-1185">Reference proteome</keyword>
<dbReference type="EMBL" id="JAHRIQ010107401">
    <property type="protein sequence ID" value="MEQ2256578.1"/>
    <property type="molecule type" value="Genomic_DNA"/>
</dbReference>
<dbReference type="Proteomes" id="UP001482620">
    <property type="component" value="Unassembled WGS sequence"/>
</dbReference>